<proteinExistence type="predicted"/>
<reference evidence="1" key="1">
    <citation type="submission" date="2018-04" db="EMBL/GenBank/DDBJ databases">
        <title>Transcriptome of Schizaphis graminum biotype I.</title>
        <authorList>
            <person name="Scully E.D."/>
            <person name="Geib S.M."/>
            <person name="Palmer N.A."/>
            <person name="Koch K."/>
            <person name="Bradshaw J."/>
            <person name="Heng-Moss T."/>
            <person name="Sarath G."/>
        </authorList>
    </citation>
    <scope>NUCLEOTIDE SEQUENCE</scope>
</reference>
<dbReference type="AlphaFoldDB" id="A0A2S2P473"/>
<dbReference type="EMBL" id="GGMR01011648">
    <property type="protein sequence ID" value="MBY24267.1"/>
    <property type="molecule type" value="Transcribed_RNA"/>
</dbReference>
<sequence>MTRSHFLRLWTSEYITIDGMDEQLIMTVHSQSHISYSNLNKSSTQRAQEEFIFSIATFMPKFTSYEMKSFIANYLCSAKPPNLVDASYFLLDCVMNSVMRIIVYLKTATQNESSNNRCEWNYVHRAVMDFFAAVNASKMCCIYDEDVNVSLAINTMTKIIMVIKQVGDREMPSLTAMLCRLIEVTQTRMTVEEISKMLSLLASIKAQDYKDSLKAIMQALMDKLLHKKQLNVG</sequence>
<protein>
    <submittedName>
        <fullName evidence="1">Uncharacterized protein</fullName>
    </submittedName>
</protein>
<organism evidence="1">
    <name type="scientific">Schizaphis graminum</name>
    <name type="common">Green bug aphid</name>
    <dbReference type="NCBI Taxonomy" id="13262"/>
    <lineage>
        <taxon>Eukaryota</taxon>
        <taxon>Metazoa</taxon>
        <taxon>Ecdysozoa</taxon>
        <taxon>Arthropoda</taxon>
        <taxon>Hexapoda</taxon>
        <taxon>Insecta</taxon>
        <taxon>Pterygota</taxon>
        <taxon>Neoptera</taxon>
        <taxon>Paraneoptera</taxon>
        <taxon>Hemiptera</taxon>
        <taxon>Sternorrhyncha</taxon>
        <taxon>Aphidomorpha</taxon>
        <taxon>Aphidoidea</taxon>
        <taxon>Aphididae</taxon>
        <taxon>Aphidini</taxon>
        <taxon>Schizaphis</taxon>
    </lineage>
</organism>
<accession>A0A2S2P473</accession>
<gene>
    <name evidence="1" type="ORF">g.28409</name>
</gene>
<name>A0A2S2P473_SCHGA</name>
<evidence type="ECO:0000313" key="1">
    <source>
        <dbReference type="EMBL" id="MBY24267.1"/>
    </source>
</evidence>